<reference evidence="9" key="1">
    <citation type="journal article" date="2020" name="Stud. Mycol.">
        <title>101 Dothideomycetes genomes: a test case for predicting lifestyles and emergence of pathogens.</title>
        <authorList>
            <person name="Haridas S."/>
            <person name="Albert R."/>
            <person name="Binder M."/>
            <person name="Bloem J."/>
            <person name="Labutti K."/>
            <person name="Salamov A."/>
            <person name="Andreopoulos B."/>
            <person name="Baker S."/>
            <person name="Barry K."/>
            <person name="Bills G."/>
            <person name="Bluhm B."/>
            <person name="Cannon C."/>
            <person name="Castanera R."/>
            <person name="Culley D."/>
            <person name="Daum C."/>
            <person name="Ezra D."/>
            <person name="Gonzalez J."/>
            <person name="Henrissat B."/>
            <person name="Kuo A."/>
            <person name="Liang C."/>
            <person name="Lipzen A."/>
            <person name="Lutzoni F."/>
            <person name="Magnuson J."/>
            <person name="Mondo S."/>
            <person name="Nolan M."/>
            <person name="Ohm R."/>
            <person name="Pangilinan J."/>
            <person name="Park H.-J."/>
            <person name="Ramirez L."/>
            <person name="Alfaro M."/>
            <person name="Sun H."/>
            <person name="Tritt A."/>
            <person name="Yoshinaga Y."/>
            <person name="Zwiers L.-H."/>
            <person name="Turgeon B."/>
            <person name="Goodwin S."/>
            <person name="Spatafora J."/>
            <person name="Crous P."/>
            <person name="Grigoriev I."/>
        </authorList>
    </citation>
    <scope>NUCLEOTIDE SEQUENCE</scope>
    <source>
        <strain evidence="9">CBS 133067</strain>
    </source>
</reference>
<dbReference type="EMBL" id="ML978131">
    <property type="protein sequence ID" value="KAF2095549.1"/>
    <property type="molecule type" value="Genomic_DNA"/>
</dbReference>
<evidence type="ECO:0000256" key="3">
    <source>
        <dbReference type="ARBA" id="ARBA00009850"/>
    </source>
</evidence>
<dbReference type="InterPro" id="IPR023416">
    <property type="entry name" value="Transthyretin/HIU_hydrolase_d"/>
</dbReference>
<evidence type="ECO:0000256" key="1">
    <source>
        <dbReference type="ARBA" id="ARBA00001043"/>
    </source>
</evidence>
<comment type="function">
    <text evidence="2">Catalyzes the hydrolysis of 5-hydroxyisourate (HIU) to 2-oxo-4-hydroxy-4-carboxy-5-ureidoimidazoline (OHCU).</text>
</comment>
<gene>
    <name evidence="9" type="ORF">NA57DRAFT_79270</name>
</gene>
<dbReference type="GO" id="GO:0033971">
    <property type="term" value="F:hydroxyisourate hydrolase activity"/>
    <property type="evidence" value="ECO:0007669"/>
    <property type="project" value="UniProtKB-EC"/>
</dbReference>
<feature type="domain" description="Transthyretin/hydroxyisourate hydrolase" evidence="8">
    <location>
        <begin position="9"/>
        <end position="136"/>
    </location>
</feature>
<evidence type="ECO:0000259" key="8">
    <source>
        <dbReference type="Pfam" id="PF00576"/>
    </source>
</evidence>
<comment type="subunit">
    <text evidence="4 7">Homotetramer.</text>
</comment>
<evidence type="ECO:0000256" key="6">
    <source>
        <dbReference type="ARBA" id="ARBA00022801"/>
    </source>
</evidence>
<keyword evidence="5 7" id="KW-0659">Purine metabolism</keyword>
<proteinExistence type="inferred from homology"/>
<dbReference type="GO" id="GO:0006144">
    <property type="term" value="P:purine nucleobase metabolic process"/>
    <property type="evidence" value="ECO:0007669"/>
    <property type="project" value="UniProtKB-KW"/>
</dbReference>
<keyword evidence="6 7" id="KW-0378">Hydrolase</keyword>
<dbReference type="EC" id="3.5.2.17" evidence="7"/>
<dbReference type="AlphaFoldDB" id="A0A9P4I7S2"/>
<dbReference type="Gene3D" id="2.60.40.180">
    <property type="entry name" value="Transthyretin/hydroxyisourate hydrolase domain"/>
    <property type="match status" value="1"/>
</dbReference>
<protein>
    <recommendedName>
        <fullName evidence="7">5-hydroxyisourate hydrolase</fullName>
        <shortName evidence="7">HIU hydrolase</shortName>
        <shortName evidence="7">HIUHase</shortName>
        <ecNumber evidence="7">3.5.2.17</ecNumber>
    </recommendedName>
</protein>
<evidence type="ECO:0000256" key="5">
    <source>
        <dbReference type="ARBA" id="ARBA00022631"/>
    </source>
</evidence>
<dbReference type="PANTHER" id="PTHR10395:SF7">
    <property type="entry name" value="5-HYDROXYISOURATE HYDROLASE"/>
    <property type="match status" value="1"/>
</dbReference>
<dbReference type="InterPro" id="IPR023418">
    <property type="entry name" value="Thyroxine_BS"/>
</dbReference>
<dbReference type="OrthoDB" id="10265230at2759"/>
<organism evidence="9 10">
    <name type="scientific">Rhizodiscina lignyota</name>
    <dbReference type="NCBI Taxonomy" id="1504668"/>
    <lineage>
        <taxon>Eukaryota</taxon>
        <taxon>Fungi</taxon>
        <taxon>Dikarya</taxon>
        <taxon>Ascomycota</taxon>
        <taxon>Pezizomycotina</taxon>
        <taxon>Dothideomycetes</taxon>
        <taxon>Pleosporomycetidae</taxon>
        <taxon>Aulographales</taxon>
        <taxon>Rhizodiscinaceae</taxon>
        <taxon>Rhizodiscina</taxon>
    </lineage>
</organism>
<dbReference type="InterPro" id="IPR036817">
    <property type="entry name" value="Transthyretin/HIU_hydrolase_sf"/>
</dbReference>
<sequence>MAAPKRPPITCHILDTTTGTPAPNVSVTLTLIEPLKSTSSLISAENTLFISQTNSDGRVESWTTTTASLEELLSKQDELLWNITFEIGEYYRQKEIRPFFPKVEIQFITGGEGQEGRSHYHIPLLVGPYSYTTYRGS</sequence>
<dbReference type="SUPFAM" id="SSF49472">
    <property type="entry name" value="Transthyretin (synonym: prealbumin)"/>
    <property type="match status" value="1"/>
</dbReference>
<dbReference type="Proteomes" id="UP000799772">
    <property type="component" value="Unassembled WGS sequence"/>
</dbReference>
<name>A0A9P4I7S2_9PEZI</name>
<keyword evidence="10" id="KW-1185">Reference proteome</keyword>
<comment type="caution">
    <text evidence="9">The sequence shown here is derived from an EMBL/GenBank/DDBJ whole genome shotgun (WGS) entry which is preliminary data.</text>
</comment>
<evidence type="ECO:0000256" key="2">
    <source>
        <dbReference type="ARBA" id="ARBA00002704"/>
    </source>
</evidence>
<comment type="similarity">
    <text evidence="3 7">Belongs to the transthyretin family. 5-hydroxyisourate hydrolase subfamily.</text>
</comment>
<evidence type="ECO:0000256" key="4">
    <source>
        <dbReference type="ARBA" id="ARBA00011881"/>
    </source>
</evidence>
<evidence type="ECO:0000313" key="9">
    <source>
        <dbReference type="EMBL" id="KAF2095549.1"/>
    </source>
</evidence>
<dbReference type="Pfam" id="PF00576">
    <property type="entry name" value="Transthyretin"/>
    <property type="match status" value="1"/>
</dbReference>
<dbReference type="NCBIfam" id="TIGR02962">
    <property type="entry name" value="hdxy_isourate"/>
    <property type="match status" value="1"/>
</dbReference>
<evidence type="ECO:0000256" key="7">
    <source>
        <dbReference type="RuleBase" id="RU361270"/>
    </source>
</evidence>
<dbReference type="InterPro" id="IPR014306">
    <property type="entry name" value="Hydroxyisourate_hydrolase"/>
</dbReference>
<comment type="catalytic activity">
    <reaction evidence="1 7">
        <text>5-hydroxyisourate + H2O = 5-hydroxy-2-oxo-4-ureido-2,5-dihydro-1H-imidazole-5-carboxylate + H(+)</text>
        <dbReference type="Rhea" id="RHEA:23736"/>
        <dbReference type="ChEBI" id="CHEBI:15377"/>
        <dbReference type="ChEBI" id="CHEBI:15378"/>
        <dbReference type="ChEBI" id="CHEBI:18072"/>
        <dbReference type="ChEBI" id="CHEBI:58639"/>
        <dbReference type="EC" id="3.5.2.17"/>
    </reaction>
</comment>
<accession>A0A9P4I7S2</accession>
<dbReference type="PANTHER" id="PTHR10395">
    <property type="entry name" value="URICASE AND TRANSTHYRETIN-RELATED"/>
    <property type="match status" value="1"/>
</dbReference>
<evidence type="ECO:0000313" key="10">
    <source>
        <dbReference type="Proteomes" id="UP000799772"/>
    </source>
</evidence>
<dbReference type="PROSITE" id="PS00768">
    <property type="entry name" value="TRANSTHYRETIN_1"/>
    <property type="match status" value="1"/>
</dbReference>